<dbReference type="AlphaFoldDB" id="A0A6M3KVZ1"/>
<dbReference type="EMBL" id="MT142585">
    <property type="protein sequence ID" value="QJA85624.1"/>
    <property type="molecule type" value="Genomic_DNA"/>
</dbReference>
<dbReference type="Pfam" id="PF04883">
    <property type="entry name" value="HK97-gp10_like"/>
    <property type="match status" value="1"/>
</dbReference>
<feature type="region of interest" description="Disordered" evidence="1">
    <location>
        <begin position="31"/>
        <end position="53"/>
    </location>
</feature>
<sequence>MSFNWYGEEAKKQIYSVVEIGLRNMAADVVKQAKDNANQPQGSGSHPQVQTGTLRRSITMDMVKEGDAIYAKVGIMKGKEQGDMALEYAQGLEFGTATHPPYPYLYPAAAQITKNARKYF</sequence>
<reference evidence="2" key="1">
    <citation type="submission" date="2020-03" db="EMBL/GenBank/DDBJ databases">
        <title>The deep terrestrial virosphere.</title>
        <authorList>
            <person name="Holmfeldt K."/>
            <person name="Nilsson E."/>
            <person name="Simone D."/>
            <person name="Lopez-Fernandez M."/>
            <person name="Wu X."/>
            <person name="de Brujin I."/>
            <person name="Lundin D."/>
            <person name="Andersson A."/>
            <person name="Bertilsson S."/>
            <person name="Dopson M."/>
        </authorList>
    </citation>
    <scope>NUCLEOTIDE SEQUENCE</scope>
    <source>
        <strain evidence="2">MM415B02197</strain>
    </source>
</reference>
<name>A0A6M3KVZ1_9ZZZZ</name>
<protein>
    <submittedName>
        <fullName evidence="2">Putative tail protein</fullName>
    </submittedName>
</protein>
<organism evidence="2">
    <name type="scientific">viral metagenome</name>
    <dbReference type="NCBI Taxonomy" id="1070528"/>
    <lineage>
        <taxon>unclassified sequences</taxon>
        <taxon>metagenomes</taxon>
        <taxon>organismal metagenomes</taxon>
    </lineage>
</organism>
<feature type="compositionally biased region" description="Polar residues" evidence="1">
    <location>
        <begin position="35"/>
        <end position="53"/>
    </location>
</feature>
<dbReference type="InterPro" id="IPR010064">
    <property type="entry name" value="HK97-gp10_tail"/>
</dbReference>
<gene>
    <name evidence="2" type="ORF">MM415B02197_0010</name>
</gene>
<accession>A0A6M3KVZ1</accession>
<proteinExistence type="predicted"/>
<evidence type="ECO:0000256" key="1">
    <source>
        <dbReference type="SAM" id="MobiDB-lite"/>
    </source>
</evidence>
<evidence type="ECO:0000313" key="2">
    <source>
        <dbReference type="EMBL" id="QJA85624.1"/>
    </source>
</evidence>